<dbReference type="Proteomes" id="UP000076154">
    <property type="component" value="Unassembled WGS sequence"/>
</dbReference>
<gene>
    <name evidence="2" type="ORF">Hypma_004919</name>
</gene>
<protein>
    <submittedName>
        <fullName evidence="2">Uncharacterized protein</fullName>
    </submittedName>
</protein>
<keyword evidence="1" id="KW-1133">Transmembrane helix</keyword>
<keyword evidence="1" id="KW-0812">Transmembrane</keyword>
<accession>A0A369KBD8</accession>
<comment type="caution">
    <text evidence="2">The sequence shown here is derived from an EMBL/GenBank/DDBJ whole genome shotgun (WGS) entry which is preliminary data.</text>
</comment>
<keyword evidence="1" id="KW-0472">Membrane</keyword>
<reference evidence="2" key="1">
    <citation type="submission" date="2018-04" db="EMBL/GenBank/DDBJ databases">
        <title>Whole genome sequencing of Hypsizygus marmoreus.</title>
        <authorList>
            <person name="Choi I.-G."/>
            <person name="Min B."/>
            <person name="Kim J.-G."/>
            <person name="Kim S."/>
            <person name="Oh Y.-L."/>
            <person name="Kong W.-S."/>
            <person name="Park H."/>
            <person name="Jeong J."/>
            <person name="Song E.-S."/>
        </authorList>
    </citation>
    <scope>NUCLEOTIDE SEQUENCE [LARGE SCALE GENOMIC DNA]</scope>
    <source>
        <strain evidence="2">51987-8</strain>
    </source>
</reference>
<feature type="transmembrane region" description="Helical" evidence="1">
    <location>
        <begin position="48"/>
        <end position="73"/>
    </location>
</feature>
<dbReference type="AlphaFoldDB" id="A0A369KBD8"/>
<keyword evidence="3" id="KW-1185">Reference proteome</keyword>
<evidence type="ECO:0000313" key="2">
    <source>
        <dbReference type="EMBL" id="RDB30902.1"/>
    </source>
</evidence>
<evidence type="ECO:0000256" key="1">
    <source>
        <dbReference type="SAM" id="Phobius"/>
    </source>
</evidence>
<dbReference type="InParanoid" id="A0A369KBD8"/>
<organism evidence="2 3">
    <name type="scientific">Hypsizygus marmoreus</name>
    <name type="common">White beech mushroom</name>
    <name type="synonym">Agaricus marmoreus</name>
    <dbReference type="NCBI Taxonomy" id="39966"/>
    <lineage>
        <taxon>Eukaryota</taxon>
        <taxon>Fungi</taxon>
        <taxon>Dikarya</taxon>
        <taxon>Basidiomycota</taxon>
        <taxon>Agaricomycotina</taxon>
        <taxon>Agaricomycetes</taxon>
        <taxon>Agaricomycetidae</taxon>
        <taxon>Agaricales</taxon>
        <taxon>Tricholomatineae</taxon>
        <taxon>Lyophyllaceae</taxon>
        <taxon>Hypsizygus</taxon>
    </lineage>
</organism>
<name>A0A369KBD8_HYPMA</name>
<sequence>MPQPIHTSRLVHPPNQHNQQTANRILIQSERPPVCVQVSAAVRRGERLGVWGFAGPACVIWCGGVLVLIIFVVNSIKPPNVAYTPPPHHPALFPLPSVPLIPPPHPKPLASGKLAIHPRLKSFASSHVGPISFLSCAHASFLSFAKCGETPRLQRHHLVPCDDIHQARDGIR</sequence>
<proteinExistence type="predicted"/>
<evidence type="ECO:0000313" key="3">
    <source>
        <dbReference type="Proteomes" id="UP000076154"/>
    </source>
</evidence>
<dbReference type="EMBL" id="LUEZ02000003">
    <property type="protein sequence ID" value="RDB30902.1"/>
    <property type="molecule type" value="Genomic_DNA"/>
</dbReference>